<dbReference type="InterPro" id="IPR011990">
    <property type="entry name" value="TPR-like_helical_dom_sf"/>
</dbReference>
<feature type="region of interest" description="Disordered" evidence="1">
    <location>
        <begin position="113"/>
        <end position="146"/>
    </location>
</feature>
<gene>
    <name evidence="2" type="ORF">FRACYDRAFT_271947</name>
</gene>
<proteinExistence type="predicted"/>
<dbReference type="SUPFAM" id="SSF81901">
    <property type="entry name" value="HCP-like"/>
    <property type="match status" value="1"/>
</dbReference>
<name>A0A1E7ENH8_9STRA</name>
<dbReference type="InterPro" id="IPR006597">
    <property type="entry name" value="Sel1-like"/>
</dbReference>
<organism evidence="2 3">
    <name type="scientific">Fragilariopsis cylindrus CCMP1102</name>
    <dbReference type="NCBI Taxonomy" id="635003"/>
    <lineage>
        <taxon>Eukaryota</taxon>
        <taxon>Sar</taxon>
        <taxon>Stramenopiles</taxon>
        <taxon>Ochrophyta</taxon>
        <taxon>Bacillariophyta</taxon>
        <taxon>Bacillariophyceae</taxon>
        <taxon>Bacillariophycidae</taxon>
        <taxon>Bacillariales</taxon>
        <taxon>Bacillariaceae</taxon>
        <taxon>Fragilariopsis</taxon>
    </lineage>
</organism>
<dbReference type="Proteomes" id="UP000095751">
    <property type="component" value="Unassembled WGS sequence"/>
</dbReference>
<dbReference type="InParanoid" id="A0A1E7ENH8"/>
<evidence type="ECO:0000256" key="1">
    <source>
        <dbReference type="SAM" id="MobiDB-lite"/>
    </source>
</evidence>
<evidence type="ECO:0000313" key="2">
    <source>
        <dbReference type="EMBL" id="OEU07519.1"/>
    </source>
</evidence>
<dbReference type="KEGG" id="fcy:FRACYDRAFT_271947"/>
<reference evidence="2 3" key="1">
    <citation type="submission" date="2016-09" db="EMBL/GenBank/DDBJ databases">
        <title>Extensive genetic diversity and differential bi-allelic expression allows diatom success in the polar Southern Ocean.</title>
        <authorList>
            <consortium name="DOE Joint Genome Institute"/>
            <person name="Mock T."/>
            <person name="Otillar R.P."/>
            <person name="Strauss J."/>
            <person name="Dupont C."/>
            <person name="Frickenhaus S."/>
            <person name="Maumus F."/>
            <person name="Mcmullan M."/>
            <person name="Sanges R."/>
            <person name="Schmutz J."/>
            <person name="Toseland A."/>
            <person name="Valas R."/>
            <person name="Veluchamy A."/>
            <person name="Ward B.J."/>
            <person name="Allen A."/>
            <person name="Barry K."/>
            <person name="Falciatore A."/>
            <person name="Ferrante M."/>
            <person name="Fortunato A.E."/>
            <person name="Gloeckner G."/>
            <person name="Gruber A."/>
            <person name="Hipkin R."/>
            <person name="Janech M."/>
            <person name="Kroth P."/>
            <person name="Leese F."/>
            <person name="Lindquist E."/>
            <person name="Lyon B.R."/>
            <person name="Martin J."/>
            <person name="Mayer C."/>
            <person name="Parker M."/>
            <person name="Quesneville H."/>
            <person name="Raymond J."/>
            <person name="Uhlig C."/>
            <person name="Valentin K.U."/>
            <person name="Worden A.Z."/>
            <person name="Armbrust E.V."/>
            <person name="Bowler C."/>
            <person name="Green B."/>
            <person name="Moulton V."/>
            <person name="Van Oosterhout C."/>
            <person name="Grigoriev I."/>
        </authorList>
    </citation>
    <scope>NUCLEOTIDE SEQUENCE [LARGE SCALE GENOMIC DNA]</scope>
    <source>
        <strain evidence="2 3">CCMP1102</strain>
    </source>
</reference>
<dbReference type="Pfam" id="PF08238">
    <property type="entry name" value="Sel1"/>
    <property type="match status" value="2"/>
</dbReference>
<dbReference type="OrthoDB" id="45949at2759"/>
<accession>A0A1E7ENH8</accession>
<dbReference type="EMBL" id="KV784385">
    <property type="protein sequence ID" value="OEU07519.1"/>
    <property type="molecule type" value="Genomic_DNA"/>
</dbReference>
<sequence>MKIMGHSDPAARKQAAQEALVSPLVLEAIVHLEEAARGGHVFAMFNLGISHLYGYGQTDGRRDPDLAAEWFEASGLPEGLFAKSLHASSVGRKEEAEMWRSRASVLGFGSSWRKQARERTGSGGSSGAKLNLKWPPLPTGETPQEF</sequence>
<protein>
    <recommendedName>
        <fullName evidence="4">Sel1 repeat family protein</fullName>
    </recommendedName>
</protein>
<dbReference type="AlphaFoldDB" id="A0A1E7ENH8"/>
<evidence type="ECO:0008006" key="4">
    <source>
        <dbReference type="Google" id="ProtNLM"/>
    </source>
</evidence>
<dbReference type="Gene3D" id="1.25.40.10">
    <property type="entry name" value="Tetratricopeptide repeat domain"/>
    <property type="match status" value="1"/>
</dbReference>
<keyword evidence="3" id="KW-1185">Reference proteome</keyword>
<evidence type="ECO:0000313" key="3">
    <source>
        <dbReference type="Proteomes" id="UP000095751"/>
    </source>
</evidence>